<reference evidence="1 2" key="1">
    <citation type="journal article" date="2019" name="Syst. Appl. Microbiol.">
        <title>Microvirga tunisiensis sp. nov., a root nodule symbiotic bacterium isolated from Lupinus micranthus and L. luteus grown in Northern Tunisia.</title>
        <authorList>
            <person name="Msaddak A."/>
            <person name="Rejili M."/>
            <person name="Duran D."/>
            <person name="Mars M."/>
            <person name="Palacios J.M."/>
            <person name="Ruiz-Argueso T."/>
            <person name="Rey L."/>
            <person name="Imperial J."/>
        </authorList>
    </citation>
    <scope>NUCLEOTIDE SEQUENCE [LARGE SCALE GENOMIC DNA]</scope>
    <source>
        <strain evidence="1 2">Lmie10</strain>
    </source>
</reference>
<evidence type="ECO:0000313" key="2">
    <source>
        <dbReference type="Proteomes" id="UP000403266"/>
    </source>
</evidence>
<dbReference type="AlphaFoldDB" id="A0A5N7MSJ4"/>
<proteinExistence type="predicted"/>
<comment type="caution">
    <text evidence="1">The sequence shown here is derived from an EMBL/GenBank/DDBJ whole genome shotgun (WGS) entry which is preliminary data.</text>
</comment>
<gene>
    <name evidence="1" type="ORF">FS320_33425</name>
</gene>
<dbReference type="Proteomes" id="UP000403266">
    <property type="component" value="Unassembled WGS sequence"/>
</dbReference>
<keyword evidence="2" id="KW-1185">Reference proteome</keyword>
<protein>
    <submittedName>
        <fullName evidence="1">Uncharacterized protein</fullName>
    </submittedName>
</protein>
<dbReference type="RefSeq" id="WP_152716716.1">
    <property type="nucleotide sequence ID" value="NZ_VOSJ01000290.1"/>
</dbReference>
<sequence length="221" mass="25129">MNDIFSALEQQLAILNGTTSFIPSISVAPQPSGLNGIPPVSDITVATFNHFDNGPAHKTKWSSSRYAMNLQFFTQTAPFTPSAGLAAWKGTVQLLEPDFWFSYVEFKHDEGKIDAETFAYLRAAYETTLRNYPGNVLLGTFTDKNSGTHYSWPYFVRFFYDKFEEANLEVWLDEQLPTIIAWEPVPQVPDQFLPIIRSRYNPHNLWKSGRPMGGKGKKHKQ</sequence>
<accession>A0A5N7MSJ4</accession>
<dbReference type="EMBL" id="VOSK01000276">
    <property type="protein sequence ID" value="MPR29838.1"/>
    <property type="molecule type" value="Genomic_DNA"/>
</dbReference>
<name>A0A5N7MSJ4_9HYPH</name>
<dbReference type="OrthoDB" id="9934336at2"/>
<evidence type="ECO:0000313" key="1">
    <source>
        <dbReference type="EMBL" id="MPR29838.1"/>
    </source>
</evidence>
<organism evidence="1 2">
    <name type="scientific">Microvirga tunisiensis</name>
    <dbReference type="NCBI Taxonomy" id="2108360"/>
    <lineage>
        <taxon>Bacteria</taxon>
        <taxon>Pseudomonadati</taxon>
        <taxon>Pseudomonadota</taxon>
        <taxon>Alphaproteobacteria</taxon>
        <taxon>Hyphomicrobiales</taxon>
        <taxon>Methylobacteriaceae</taxon>
        <taxon>Microvirga</taxon>
    </lineage>
</organism>